<dbReference type="AlphaFoldDB" id="A0A2H3B1P7"/>
<sequence>MDLTPKPSTTIQSVRTFLPITASIHRHHALFSFSSNGITLLAVSRFVLLLPSCKTVITGRRPGAGASRTRLAPIPHLQTHRFVIGTANISTLHSRYGLRFWHIIASMLSLRDEPFQWEVRYAWTKYRIPEGSSSRRSTLTEHDKYQSPSLNDNSSPAHVLQLFAFAFHTGIQFSLRLGALHVHPTPSATFTIGGLPEIS</sequence>
<proteinExistence type="predicted"/>
<dbReference type="EMBL" id="KZ293463">
    <property type="protein sequence ID" value="PBK62834.1"/>
    <property type="molecule type" value="Genomic_DNA"/>
</dbReference>
<keyword evidence="3" id="KW-1185">Reference proteome</keyword>
<evidence type="ECO:0000313" key="3">
    <source>
        <dbReference type="Proteomes" id="UP000218334"/>
    </source>
</evidence>
<name>A0A2H3B1P7_9AGAR</name>
<accession>A0A2H3B1P7</accession>
<reference evidence="3" key="1">
    <citation type="journal article" date="2017" name="Nat. Ecol. Evol.">
        <title>Genome expansion and lineage-specific genetic innovations in the forest pathogenic fungi Armillaria.</title>
        <authorList>
            <person name="Sipos G."/>
            <person name="Prasanna A.N."/>
            <person name="Walter M.C."/>
            <person name="O'Connor E."/>
            <person name="Balint B."/>
            <person name="Krizsan K."/>
            <person name="Kiss B."/>
            <person name="Hess J."/>
            <person name="Varga T."/>
            <person name="Slot J."/>
            <person name="Riley R."/>
            <person name="Boka B."/>
            <person name="Rigling D."/>
            <person name="Barry K."/>
            <person name="Lee J."/>
            <person name="Mihaltcheva S."/>
            <person name="LaButti K."/>
            <person name="Lipzen A."/>
            <person name="Waldron R."/>
            <person name="Moloney N.M."/>
            <person name="Sperisen C."/>
            <person name="Kredics L."/>
            <person name="Vagvoelgyi C."/>
            <person name="Patrignani A."/>
            <person name="Fitzpatrick D."/>
            <person name="Nagy I."/>
            <person name="Doyle S."/>
            <person name="Anderson J.B."/>
            <person name="Grigoriev I.V."/>
            <person name="Gueldener U."/>
            <person name="Muensterkoetter M."/>
            <person name="Nagy L.G."/>
        </authorList>
    </citation>
    <scope>NUCLEOTIDE SEQUENCE [LARGE SCALE GENOMIC DNA]</scope>
    <source>
        <strain evidence="3">28-4</strain>
    </source>
</reference>
<protein>
    <submittedName>
        <fullName evidence="2">Uncharacterized protein</fullName>
    </submittedName>
</protein>
<gene>
    <name evidence="2" type="ORF">ARMSODRAFT_562599</name>
</gene>
<organism evidence="2 3">
    <name type="scientific">Armillaria solidipes</name>
    <dbReference type="NCBI Taxonomy" id="1076256"/>
    <lineage>
        <taxon>Eukaryota</taxon>
        <taxon>Fungi</taxon>
        <taxon>Dikarya</taxon>
        <taxon>Basidiomycota</taxon>
        <taxon>Agaricomycotina</taxon>
        <taxon>Agaricomycetes</taxon>
        <taxon>Agaricomycetidae</taxon>
        <taxon>Agaricales</taxon>
        <taxon>Marasmiineae</taxon>
        <taxon>Physalacriaceae</taxon>
        <taxon>Armillaria</taxon>
    </lineage>
</organism>
<feature type="region of interest" description="Disordered" evidence="1">
    <location>
        <begin position="133"/>
        <end position="152"/>
    </location>
</feature>
<evidence type="ECO:0000313" key="2">
    <source>
        <dbReference type="EMBL" id="PBK62834.1"/>
    </source>
</evidence>
<evidence type="ECO:0000256" key="1">
    <source>
        <dbReference type="SAM" id="MobiDB-lite"/>
    </source>
</evidence>
<dbReference type="Proteomes" id="UP000218334">
    <property type="component" value="Unassembled WGS sequence"/>
</dbReference>